<dbReference type="Pfam" id="PF00069">
    <property type="entry name" value="Pkinase"/>
    <property type="match status" value="1"/>
</dbReference>
<dbReference type="AlphaFoldDB" id="A0A9N9X956"/>
<protein>
    <recommendedName>
        <fullName evidence="8">Protein kinase domain-containing protein</fullName>
    </recommendedName>
</protein>
<dbReference type="InterPro" id="IPR017441">
    <property type="entry name" value="Protein_kinase_ATP_BS"/>
</dbReference>
<keyword evidence="10" id="KW-1185">Reference proteome</keyword>
<dbReference type="InterPro" id="IPR000719">
    <property type="entry name" value="Prot_kinase_dom"/>
</dbReference>
<dbReference type="SUPFAM" id="SSF56112">
    <property type="entry name" value="Protein kinase-like (PK-like)"/>
    <property type="match status" value="1"/>
</dbReference>
<dbReference type="SMART" id="SM00220">
    <property type="entry name" value="S_TKc"/>
    <property type="match status" value="1"/>
</dbReference>
<evidence type="ECO:0000256" key="3">
    <source>
        <dbReference type="ARBA" id="ARBA00022741"/>
    </source>
</evidence>
<dbReference type="EMBL" id="OU898278">
    <property type="protein sequence ID" value="CAG9832312.1"/>
    <property type="molecule type" value="Genomic_DNA"/>
</dbReference>
<evidence type="ECO:0000256" key="1">
    <source>
        <dbReference type="ARBA" id="ARBA00022527"/>
    </source>
</evidence>
<dbReference type="OrthoDB" id="346907at2759"/>
<dbReference type="InterPro" id="IPR008271">
    <property type="entry name" value="Ser/Thr_kinase_AS"/>
</dbReference>
<dbReference type="FunFam" id="3.30.200.20:FF:000315">
    <property type="entry name" value="Calcium-dependent protein kinase 3"/>
    <property type="match status" value="1"/>
</dbReference>
<organism evidence="9 10">
    <name type="scientific">Diabrotica balteata</name>
    <name type="common">Banded cucumber beetle</name>
    <dbReference type="NCBI Taxonomy" id="107213"/>
    <lineage>
        <taxon>Eukaryota</taxon>
        <taxon>Metazoa</taxon>
        <taxon>Ecdysozoa</taxon>
        <taxon>Arthropoda</taxon>
        <taxon>Hexapoda</taxon>
        <taxon>Insecta</taxon>
        <taxon>Pterygota</taxon>
        <taxon>Neoptera</taxon>
        <taxon>Endopterygota</taxon>
        <taxon>Coleoptera</taxon>
        <taxon>Polyphaga</taxon>
        <taxon>Cucujiformia</taxon>
        <taxon>Chrysomeloidea</taxon>
        <taxon>Chrysomelidae</taxon>
        <taxon>Galerucinae</taxon>
        <taxon>Diabroticina</taxon>
        <taxon>Diabroticites</taxon>
        <taxon>Diabrotica</taxon>
    </lineage>
</organism>
<accession>A0A9N9X956</accession>
<gene>
    <name evidence="9" type="ORF">DIABBA_LOCUS5825</name>
</gene>
<keyword evidence="3 6" id="KW-0547">Nucleotide-binding</keyword>
<dbReference type="GO" id="GO:0005524">
    <property type="term" value="F:ATP binding"/>
    <property type="evidence" value="ECO:0007669"/>
    <property type="project" value="UniProtKB-UniRule"/>
</dbReference>
<dbReference type="Gene3D" id="1.10.510.10">
    <property type="entry name" value="Transferase(Phosphotransferase) domain 1"/>
    <property type="match status" value="1"/>
</dbReference>
<dbReference type="Proteomes" id="UP001153709">
    <property type="component" value="Chromosome 3"/>
</dbReference>
<feature type="binding site" evidence="6">
    <location>
        <position position="99"/>
    </location>
    <ligand>
        <name>ATP</name>
        <dbReference type="ChEBI" id="CHEBI:30616"/>
    </ligand>
</feature>
<evidence type="ECO:0000256" key="2">
    <source>
        <dbReference type="ARBA" id="ARBA00022679"/>
    </source>
</evidence>
<evidence type="ECO:0000313" key="10">
    <source>
        <dbReference type="Proteomes" id="UP001153709"/>
    </source>
</evidence>
<dbReference type="PROSITE" id="PS00107">
    <property type="entry name" value="PROTEIN_KINASE_ATP"/>
    <property type="match status" value="1"/>
</dbReference>
<dbReference type="PROSITE" id="PS50011">
    <property type="entry name" value="PROTEIN_KINASE_DOM"/>
    <property type="match status" value="1"/>
</dbReference>
<feature type="domain" description="Protein kinase" evidence="8">
    <location>
        <begin position="70"/>
        <end position="329"/>
    </location>
</feature>
<evidence type="ECO:0000256" key="4">
    <source>
        <dbReference type="ARBA" id="ARBA00022777"/>
    </source>
</evidence>
<evidence type="ECO:0000256" key="7">
    <source>
        <dbReference type="RuleBase" id="RU000304"/>
    </source>
</evidence>
<reference evidence="9" key="1">
    <citation type="submission" date="2022-01" db="EMBL/GenBank/DDBJ databases">
        <authorList>
            <person name="King R."/>
        </authorList>
    </citation>
    <scope>NUCLEOTIDE SEQUENCE</scope>
</reference>
<evidence type="ECO:0000259" key="8">
    <source>
        <dbReference type="PROSITE" id="PS50011"/>
    </source>
</evidence>
<dbReference type="InterPro" id="IPR011009">
    <property type="entry name" value="Kinase-like_dom_sf"/>
</dbReference>
<dbReference type="PROSITE" id="PS00108">
    <property type="entry name" value="PROTEIN_KINASE_ST"/>
    <property type="match status" value="1"/>
</dbReference>
<dbReference type="PANTHER" id="PTHR24347">
    <property type="entry name" value="SERINE/THREONINE-PROTEIN KINASE"/>
    <property type="match status" value="1"/>
</dbReference>
<evidence type="ECO:0000256" key="6">
    <source>
        <dbReference type="PROSITE-ProRule" id="PRU10141"/>
    </source>
</evidence>
<sequence>MLQEFTVTIIISVLSSYKCSIQVTNLMMILRYHSNLIVSRFSSRHNKNGLKERYVKHIKLEDLKKLFQIFEFKDQIGHGSFGVVVKAIDKSTSKQYAIKIINKYNVSANLQEIHEEIKILKFVSHPNIIFLDRVYETTKKIYLVFELCGETLFNKFKNSSQFAEKITKKLSKQIIDAVIYLHKHDIVHRDIKMENILFATNPEDPNDEYFIKLSDFGLSVIKVGAGIKGMMTDRVGTILYMSPEILLDHTYSELCDEWSIGVIIYTLIFGRYPFHATNKEDLMIKICETEPEYPTKTAGSDCIDLLKSALKKDPVERITALEMSKHPWFGSTVQRRKDQTVIDYMKQWKSEMMTISSSHYSISGIPIVQDELLTVSDFDVDVLHK</sequence>
<comment type="similarity">
    <text evidence="7">Belongs to the protein kinase superfamily.</text>
</comment>
<keyword evidence="4" id="KW-0418">Kinase</keyword>
<name>A0A9N9X956_DIABA</name>
<dbReference type="GO" id="GO:0004674">
    <property type="term" value="F:protein serine/threonine kinase activity"/>
    <property type="evidence" value="ECO:0007669"/>
    <property type="project" value="UniProtKB-KW"/>
</dbReference>
<evidence type="ECO:0000313" key="9">
    <source>
        <dbReference type="EMBL" id="CAG9832312.1"/>
    </source>
</evidence>
<dbReference type="FunFam" id="1.10.510.10:FF:000571">
    <property type="entry name" value="Maternal embryonic leucine zipper kinase"/>
    <property type="match status" value="1"/>
</dbReference>
<evidence type="ECO:0000256" key="5">
    <source>
        <dbReference type="ARBA" id="ARBA00022840"/>
    </source>
</evidence>
<keyword evidence="5 6" id="KW-0067">ATP-binding</keyword>
<keyword evidence="1 7" id="KW-0723">Serine/threonine-protein kinase</keyword>
<proteinExistence type="inferred from homology"/>
<keyword evidence="2" id="KW-0808">Transferase</keyword>